<feature type="transmembrane region" description="Helical" evidence="7">
    <location>
        <begin position="84"/>
        <end position="108"/>
    </location>
</feature>
<keyword evidence="6 7" id="KW-0472">Membrane</keyword>
<dbReference type="Pfam" id="PF03188">
    <property type="entry name" value="Cytochrom_B561"/>
    <property type="match status" value="1"/>
</dbReference>
<evidence type="ECO:0000313" key="10">
    <source>
        <dbReference type="RefSeq" id="XP_050550603.1"/>
    </source>
</evidence>
<dbReference type="GO" id="GO:0016020">
    <property type="term" value="C:membrane"/>
    <property type="evidence" value="ECO:0007669"/>
    <property type="project" value="UniProtKB-SubCell"/>
</dbReference>
<sequence length="236" mass="25218">MSSPPKVSFYVGCMNTINTLAHLLMGGALFLTFALIDSEESARLQAHACTTVIGITILCSQAILSVNPYVGFEDNFMYPHKSKLYWIIQILGSGLVVCGACAGVAYVFERSANNPWPFPTPNPLGFIGHLQNAHTIVGFLVLLLGSVSLVGAIANLMLEEKLKSFMKSLYVIVGTLTIVMAYIALSIKFGDIKKIFAAAGITSSTLPLGISFAVLSCGALLVMMCARVIVTGSIRF</sequence>
<feature type="transmembrane region" description="Helical" evidence="7">
    <location>
        <begin position="209"/>
        <end position="230"/>
    </location>
</feature>
<proteinExistence type="predicted"/>
<dbReference type="OrthoDB" id="432881at2759"/>
<keyword evidence="9" id="KW-1185">Reference proteome</keyword>
<dbReference type="RefSeq" id="XP_050550603.1">
    <property type="nucleotide sequence ID" value="XM_050694646.1"/>
</dbReference>
<feature type="domain" description="Cytochrome b561" evidence="8">
    <location>
        <begin position="46"/>
        <end position="189"/>
    </location>
</feature>
<comment type="subcellular location">
    <subcellularLocation>
        <location evidence="1">Membrane</location>
    </subcellularLocation>
</comment>
<keyword evidence="4" id="KW-0249">Electron transport</keyword>
<feature type="transmembrane region" description="Helical" evidence="7">
    <location>
        <begin position="169"/>
        <end position="189"/>
    </location>
</feature>
<feature type="transmembrane region" description="Helical" evidence="7">
    <location>
        <begin position="51"/>
        <end position="72"/>
    </location>
</feature>
<organism evidence="9 10">
    <name type="scientific">Spodoptera frugiperda</name>
    <name type="common">Fall armyworm</name>
    <dbReference type="NCBI Taxonomy" id="7108"/>
    <lineage>
        <taxon>Eukaryota</taxon>
        <taxon>Metazoa</taxon>
        <taxon>Ecdysozoa</taxon>
        <taxon>Arthropoda</taxon>
        <taxon>Hexapoda</taxon>
        <taxon>Insecta</taxon>
        <taxon>Pterygota</taxon>
        <taxon>Neoptera</taxon>
        <taxon>Endopterygota</taxon>
        <taxon>Lepidoptera</taxon>
        <taxon>Glossata</taxon>
        <taxon>Ditrysia</taxon>
        <taxon>Noctuoidea</taxon>
        <taxon>Noctuidae</taxon>
        <taxon>Amphipyrinae</taxon>
        <taxon>Spodoptera</taxon>
    </lineage>
</organism>
<evidence type="ECO:0000256" key="2">
    <source>
        <dbReference type="ARBA" id="ARBA00022448"/>
    </source>
</evidence>
<evidence type="ECO:0000256" key="4">
    <source>
        <dbReference type="ARBA" id="ARBA00022982"/>
    </source>
</evidence>
<keyword evidence="2" id="KW-0813">Transport</keyword>
<dbReference type="InterPro" id="IPR006593">
    <property type="entry name" value="Cyt_b561/ferric_Rdtase_TM"/>
</dbReference>
<dbReference type="Proteomes" id="UP000829999">
    <property type="component" value="Chromosome 7"/>
</dbReference>
<dbReference type="AlphaFoldDB" id="A0A9R0EV94"/>
<reference evidence="10" key="1">
    <citation type="submission" date="2025-08" db="UniProtKB">
        <authorList>
            <consortium name="RefSeq"/>
        </authorList>
    </citation>
    <scope>IDENTIFICATION</scope>
    <source>
        <tissue evidence="10">Whole larval tissue</tissue>
    </source>
</reference>
<evidence type="ECO:0000256" key="3">
    <source>
        <dbReference type="ARBA" id="ARBA00022692"/>
    </source>
</evidence>
<evidence type="ECO:0000256" key="7">
    <source>
        <dbReference type="SAM" id="Phobius"/>
    </source>
</evidence>
<evidence type="ECO:0000256" key="5">
    <source>
        <dbReference type="ARBA" id="ARBA00022989"/>
    </source>
</evidence>
<dbReference type="GeneID" id="126910829"/>
<feature type="transmembrane region" description="Helical" evidence="7">
    <location>
        <begin position="7"/>
        <end position="31"/>
    </location>
</feature>
<dbReference type="Gene3D" id="1.20.120.1770">
    <property type="match status" value="1"/>
</dbReference>
<accession>A0A9R0EV94</accession>
<evidence type="ECO:0000313" key="9">
    <source>
        <dbReference type="Proteomes" id="UP000829999"/>
    </source>
</evidence>
<keyword evidence="3 7" id="KW-0812">Transmembrane</keyword>
<keyword evidence="5 7" id="KW-1133">Transmembrane helix</keyword>
<evidence type="ECO:0000259" key="8">
    <source>
        <dbReference type="SMART" id="SM00665"/>
    </source>
</evidence>
<evidence type="ECO:0000256" key="6">
    <source>
        <dbReference type="ARBA" id="ARBA00023136"/>
    </source>
</evidence>
<gene>
    <name evidence="10" type="primary">LOC126910829</name>
</gene>
<name>A0A9R0EV94_SPOFR</name>
<feature type="transmembrane region" description="Helical" evidence="7">
    <location>
        <begin position="136"/>
        <end position="157"/>
    </location>
</feature>
<evidence type="ECO:0000256" key="1">
    <source>
        <dbReference type="ARBA" id="ARBA00004370"/>
    </source>
</evidence>
<dbReference type="SMART" id="SM00665">
    <property type="entry name" value="B561"/>
    <property type="match status" value="1"/>
</dbReference>
<protein>
    <submittedName>
        <fullName evidence="10">Uncharacterized protein LOC126910829</fullName>
    </submittedName>
</protein>